<proteinExistence type="predicted"/>
<dbReference type="RefSeq" id="WP_124868002.1">
    <property type="nucleotide sequence ID" value="NZ_CP034183.1"/>
</dbReference>
<name>A0A3G8YLI3_9DEIO</name>
<dbReference type="OrthoDB" id="66999at2"/>
<protein>
    <submittedName>
        <fullName evidence="1">Uncharacterized protein</fullName>
    </submittedName>
</protein>
<sequence length="109" mass="12030">MRYLGTFSQDVSRFANTNVQYLFQGFSREGQYLMTFNASFAGNKLPSCGALEVHGYGVAPQPNGTTADQVRYERAVKAYFQQTAQILSEGGTAPEAQRPDQLVLSLQLN</sequence>
<gene>
    <name evidence="1" type="ORF">EHF33_03700</name>
</gene>
<dbReference type="KEGG" id="dph:EHF33_03700"/>
<reference evidence="1 2" key="1">
    <citation type="submission" date="2018-11" db="EMBL/GenBank/DDBJ databases">
        <title>Deinococcus shelandsis sp. nov., isolated from South Shetland Islands soil of Antarctica.</title>
        <authorList>
            <person name="Tian J."/>
        </authorList>
    </citation>
    <scope>NUCLEOTIDE SEQUENCE [LARGE SCALE GENOMIC DNA]</scope>
    <source>
        <strain evidence="1 2">S14-83T</strain>
    </source>
</reference>
<dbReference type="EMBL" id="CP034183">
    <property type="protein sequence ID" value="AZI41966.1"/>
    <property type="molecule type" value="Genomic_DNA"/>
</dbReference>
<keyword evidence="2" id="KW-1185">Reference proteome</keyword>
<accession>A0A3G8YLI3</accession>
<evidence type="ECO:0000313" key="1">
    <source>
        <dbReference type="EMBL" id="AZI41966.1"/>
    </source>
</evidence>
<evidence type="ECO:0000313" key="2">
    <source>
        <dbReference type="Proteomes" id="UP000276417"/>
    </source>
</evidence>
<organism evidence="1 2">
    <name type="scientific">Deinococcus psychrotolerans</name>
    <dbReference type="NCBI Taxonomy" id="2489213"/>
    <lineage>
        <taxon>Bacteria</taxon>
        <taxon>Thermotogati</taxon>
        <taxon>Deinococcota</taxon>
        <taxon>Deinococci</taxon>
        <taxon>Deinococcales</taxon>
        <taxon>Deinococcaceae</taxon>
        <taxon>Deinococcus</taxon>
    </lineage>
</organism>
<dbReference type="Proteomes" id="UP000276417">
    <property type="component" value="Chromosome 1"/>
</dbReference>
<dbReference type="AlphaFoldDB" id="A0A3G8YLI3"/>